<evidence type="ECO:0000313" key="16">
    <source>
        <dbReference type="Proteomes" id="UP000295414"/>
    </source>
</evidence>
<dbReference type="InterPro" id="IPR029025">
    <property type="entry name" value="T3SS_substrate_exporter_C"/>
</dbReference>
<dbReference type="Proteomes" id="UP000295414">
    <property type="component" value="Unassembled WGS sequence"/>
</dbReference>
<evidence type="ECO:0000256" key="1">
    <source>
        <dbReference type="ARBA" id="ARBA00004651"/>
    </source>
</evidence>
<keyword evidence="8 13" id="KW-0653">Protein transport</keyword>
<dbReference type="Gene3D" id="3.40.1690.10">
    <property type="entry name" value="secretion proteins EscU"/>
    <property type="match status" value="1"/>
</dbReference>
<keyword evidence="4 13" id="KW-0813">Transport</keyword>
<evidence type="ECO:0000256" key="11">
    <source>
        <dbReference type="ARBA" id="ARBA00023225"/>
    </source>
</evidence>
<evidence type="ECO:0000256" key="13">
    <source>
        <dbReference type="RuleBase" id="RU364091"/>
    </source>
</evidence>
<keyword evidence="7 13" id="KW-1005">Bacterial flagellum biogenesis</keyword>
<dbReference type="GO" id="GO:0044780">
    <property type="term" value="P:bacterial-type flagellum assembly"/>
    <property type="evidence" value="ECO:0007669"/>
    <property type="project" value="InterPro"/>
</dbReference>
<dbReference type="NCBIfam" id="TIGR00328">
    <property type="entry name" value="flhB"/>
    <property type="match status" value="1"/>
</dbReference>
<evidence type="ECO:0000256" key="7">
    <source>
        <dbReference type="ARBA" id="ARBA00022795"/>
    </source>
</evidence>
<protein>
    <recommendedName>
        <fullName evidence="3 13">Flagellar biosynthetic protein FlhB</fullName>
    </recommendedName>
</protein>
<keyword evidence="5 13" id="KW-1003">Cell membrane</keyword>
<dbReference type="SUPFAM" id="SSF160544">
    <property type="entry name" value="EscU C-terminal domain-like"/>
    <property type="match status" value="1"/>
</dbReference>
<feature type="region of interest" description="Disordered" evidence="14">
    <location>
        <begin position="1"/>
        <end position="27"/>
    </location>
</feature>
<dbReference type="Pfam" id="PF01312">
    <property type="entry name" value="Bac_export_2"/>
    <property type="match status" value="1"/>
</dbReference>
<keyword evidence="6 13" id="KW-0812">Transmembrane</keyword>
<comment type="similarity">
    <text evidence="2 13">Belongs to the type III secretion exporter family.</text>
</comment>
<dbReference type="PANTHER" id="PTHR30531:SF12">
    <property type="entry name" value="FLAGELLAR BIOSYNTHETIC PROTEIN FLHB"/>
    <property type="match status" value="1"/>
</dbReference>
<evidence type="ECO:0000313" key="15">
    <source>
        <dbReference type="EMBL" id="TCT23257.1"/>
    </source>
</evidence>
<keyword evidence="11 13" id="KW-1006">Bacterial flagellum protein export</keyword>
<reference evidence="15 16" key="1">
    <citation type="submission" date="2019-03" db="EMBL/GenBank/DDBJ databases">
        <title>Genomic Encyclopedia of Type Strains, Phase IV (KMG-IV): sequencing the most valuable type-strain genomes for metagenomic binning, comparative biology and taxonomic classification.</title>
        <authorList>
            <person name="Goeker M."/>
        </authorList>
    </citation>
    <scope>NUCLEOTIDE SEQUENCE [LARGE SCALE GENOMIC DNA]</scope>
    <source>
        <strain evidence="15 16">DSM 13605</strain>
    </source>
</reference>
<sequence>MSEAADREDRTEAPTSKRLEDARKRGDVPRSRELANVAVLGASVVSLLVMGPGVARASLGWMHDALAFDPSLVGHQDRLLAHAASLLGGLVLPTVPLVAVALAACFISPAIMSGLRFSGQALQPNFGRLNPMAGLARMYNREGQVELLRSLLRILLVGAVGYWVVHRALVAMPSLQQESVEHAVADGLGFMLHALAAMVGSMALLAAIDVPYQRWSWREKLKMTKQEIRDEFKESEGNPQVKSKIRQMAMRIAQQRMMEAVPKADVVVVNPTHYAVALKYEPGKMRAPKVVATGVDEIALKIREIAQAHRVAQVEAPPLARALYRHAKLDQEIPAALYAAVAQVLSYVFQLRRWHPKHGPMPRLPAVTLDPALDDGQAPR</sequence>
<keyword evidence="15" id="KW-0966">Cell projection</keyword>
<evidence type="ECO:0000256" key="9">
    <source>
        <dbReference type="ARBA" id="ARBA00022989"/>
    </source>
</evidence>
<evidence type="ECO:0000256" key="5">
    <source>
        <dbReference type="ARBA" id="ARBA00022475"/>
    </source>
</evidence>
<dbReference type="OrthoDB" id="9807950at2"/>
<keyword evidence="15" id="KW-0969">Cilium</keyword>
<name>A0A4R3N4G9_9GAMM</name>
<proteinExistence type="inferred from homology"/>
<evidence type="ECO:0000256" key="2">
    <source>
        <dbReference type="ARBA" id="ARBA00010690"/>
    </source>
</evidence>
<comment type="caution">
    <text evidence="15">The sequence shown here is derived from an EMBL/GenBank/DDBJ whole genome shotgun (WGS) entry which is preliminary data.</text>
</comment>
<feature type="transmembrane region" description="Helical" evidence="13">
    <location>
        <begin position="151"/>
        <end position="170"/>
    </location>
</feature>
<evidence type="ECO:0000256" key="14">
    <source>
        <dbReference type="SAM" id="MobiDB-lite"/>
    </source>
</evidence>
<dbReference type="GO" id="GO:0009306">
    <property type="term" value="P:protein secretion"/>
    <property type="evidence" value="ECO:0007669"/>
    <property type="project" value="InterPro"/>
</dbReference>
<evidence type="ECO:0000256" key="6">
    <source>
        <dbReference type="ARBA" id="ARBA00022692"/>
    </source>
</evidence>
<comment type="function">
    <text evidence="12 13">Required for formation of the rod structure in the basal body of the flagellar apparatus. Together with FliI and FliH, may constitute the export apparatus of flagellin.</text>
</comment>
<gene>
    <name evidence="13" type="primary">flhB</name>
    <name evidence="15" type="ORF">EDC34_10677</name>
</gene>
<keyword evidence="15" id="KW-0282">Flagellum</keyword>
<evidence type="ECO:0000256" key="4">
    <source>
        <dbReference type="ARBA" id="ARBA00022448"/>
    </source>
</evidence>
<dbReference type="Gene3D" id="6.10.250.2080">
    <property type="match status" value="1"/>
</dbReference>
<dbReference type="AlphaFoldDB" id="A0A4R3N4G9"/>
<keyword evidence="9 13" id="KW-1133">Transmembrane helix</keyword>
<feature type="transmembrane region" description="Helical" evidence="13">
    <location>
        <begin position="79"/>
        <end position="107"/>
    </location>
</feature>
<dbReference type="InterPro" id="IPR006135">
    <property type="entry name" value="T3SS_substrate_exporter"/>
</dbReference>
<dbReference type="GO" id="GO:0005886">
    <property type="term" value="C:plasma membrane"/>
    <property type="evidence" value="ECO:0007669"/>
    <property type="project" value="UniProtKB-SubCell"/>
</dbReference>
<feature type="transmembrane region" description="Helical" evidence="13">
    <location>
        <begin position="34"/>
        <end position="59"/>
    </location>
</feature>
<keyword evidence="10 13" id="KW-0472">Membrane</keyword>
<evidence type="ECO:0000256" key="3">
    <source>
        <dbReference type="ARBA" id="ARBA00021622"/>
    </source>
</evidence>
<keyword evidence="16" id="KW-1185">Reference proteome</keyword>
<comment type="subcellular location">
    <subcellularLocation>
        <location evidence="1">Cell membrane</location>
        <topology evidence="1">Multi-pass membrane protein</topology>
    </subcellularLocation>
</comment>
<evidence type="ECO:0000256" key="8">
    <source>
        <dbReference type="ARBA" id="ARBA00022927"/>
    </source>
</evidence>
<evidence type="ECO:0000256" key="10">
    <source>
        <dbReference type="ARBA" id="ARBA00023136"/>
    </source>
</evidence>
<accession>A0A4R3N4G9</accession>
<dbReference type="PANTHER" id="PTHR30531">
    <property type="entry name" value="FLAGELLAR BIOSYNTHETIC PROTEIN FLHB"/>
    <property type="match status" value="1"/>
</dbReference>
<dbReference type="EMBL" id="SMAP01000006">
    <property type="protein sequence ID" value="TCT23257.1"/>
    <property type="molecule type" value="Genomic_DNA"/>
</dbReference>
<organism evidence="15 16">
    <name type="scientific">Thermomonas haemolytica</name>
    <dbReference type="NCBI Taxonomy" id="141949"/>
    <lineage>
        <taxon>Bacteria</taxon>
        <taxon>Pseudomonadati</taxon>
        <taxon>Pseudomonadota</taxon>
        <taxon>Gammaproteobacteria</taxon>
        <taxon>Lysobacterales</taxon>
        <taxon>Lysobacteraceae</taxon>
        <taxon>Thermomonas</taxon>
    </lineage>
</organism>
<dbReference type="RefSeq" id="WP_114960400.1">
    <property type="nucleotide sequence ID" value="NZ_MSZW01000054.1"/>
</dbReference>
<dbReference type="PRINTS" id="PR00950">
    <property type="entry name" value="TYPE3IMSPROT"/>
</dbReference>
<feature type="transmembrane region" description="Helical" evidence="13">
    <location>
        <begin position="190"/>
        <end position="212"/>
    </location>
</feature>
<dbReference type="InterPro" id="IPR006136">
    <property type="entry name" value="FlhB"/>
</dbReference>
<dbReference type="FunFam" id="3.40.1690.10:FF:000001">
    <property type="entry name" value="Flagellar biosynthetic protein FlhB"/>
    <property type="match status" value="1"/>
</dbReference>
<evidence type="ECO:0000256" key="12">
    <source>
        <dbReference type="ARBA" id="ARBA00025078"/>
    </source>
</evidence>